<accession>A0A7X3IFB1</accession>
<keyword evidence="2" id="KW-1185">Reference proteome</keyword>
<dbReference type="Proteomes" id="UP000460318">
    <property type="component" value="Unassembled WGS sequence"/>
</dbReference>
<dbReference type="RefSeq" id="WP_160496145.1">
    <property type="nucleotide sequence ID" value="NZ_WUBI01000001.1"/>
</dbReference>
<evidence type="ECO:0000313" key="2">
    <source>
        <dbReference type="Proteomes" id="UP000460318"/>
    </source>
</evidence>
<protein>
    <submittedName>
        <fullName evidence="1">Uncharacterized protein</fullName>
    </submittedName>
</protein>
<comment type="caution">
    <text evidence="1">The sequence shown here is derived from an EMBL/GenBank/DDBJ whole genome shotgun (WGS) entry which is preliminary data.</text>
</comment>
<gene>
    <name evidence="1" type="ORF">GRF59_02840</name>
</gene>
<dbReference type="EMBL" id="WUBI01000001">
    <property type="protein sequence ID" value="MWV42553.1"/>
    <property type="molecule type" value="Genomic_DNA"/>
</dbReference>
<reference evidence="1 2" key="1">
    <citation type="submission" date="2019-12" db="EMBL/GenBank/DDBJ databases">
        <title>Paenibacillus sp. nov., an endophytic bacterium isolated from the stem of Dendrobium.</title>
        <authorList>
            <person name="Zhao R."/>
        </authorList>
    </citation>
    <scope>NUCLEOTIDE SEQUENCE [LARGE SCALE GENOMIC DNA]</scope>
    <source>
        <strain evidence="1 2">HJL G12</strain>
    </source>
</reference>
<organism evidence="1 2">
    <name type="scientific">Paenibacillus dendrobii</name>
    <dbReference type="NCBI Taxonomy" id="2691084"/>
    <lineage>
        <taxon>Bacteria</taxon>
        <taxon>Bacillati</taxon>
        <taxon>Bacillota</taxon>
        <taxon>Bacilli</taxon>
        <taxon>Bacillales</taxon>
        <taxon>Paenibacillaceae</taxon>
        <taxon>Paenibacillus</taxon>
    </lineage>
</organism>
<sequence length="67" mass="7306">MSPEDLIRCAFIQRLSSERRKAIIDPTSSGSPAHQSVVMLGVVAHHDCDEKAQGHDPWTSSSLAKYG</sequence>
<name>A0A7X3IFB1_9BACL</name>
<proteinExistence type="predicted"/>
<evidence type="ECO:0000313" key="1">
    <source>
        <dbReference type="EMBL" id="MWV42553.1"/>
    </source>
</evidence>
<dbReference type="AlphaFoldDB" id="A0A7X3IFB1"/>